<evidence type="ECO:0000313" key="2">
    <source>
        <dbReference type="EMBL" id="EDW26669.1"/>
    </source>
</evidence>
<name>B4HCF6_DROPE</name>
<feature type="region of interest" description="Disordered" evidence="1">
    <location>
        <begin position="39"/>
        <end position="79"/>
    </location>
</feature>
<reference evidence="2 3" key="1">
    <citation type="journal article" date="2007" name="Nature">
        <title>Evolution of genes and genomes on the Drosophila phylogeny.</title>
        <authorList>
            <consortium name="Drosophila 12 Genomes Consortium"/>
            <person name="Clark A.G."/>
            <person name="Eisen M.B."/>
            <person name="Smith D.R."/>
            <person name="Bergman C.M."/>
            <person name="Oliver B."/>
            <person name="Markow T.A."/>
            <person name="Kaufman T.C."/>
            <person name="Kellis M."/>
            <person name="Gelbart W."/>
            <person name="Iyer V.N."/>
            <person name="Pollard D.A."/>
            <person name="Sackton T.B."/>
            <person name="Larracuente A.M."/>
            <person name="Singh N.D."/>
            <person name="Abad J.P."/>
            <person name="Abt D.N."/>
            <person name="Adryan B."/>
            <person name="Aguade M."/>
            <person name="Akashi H."/>
            <person name="Anderson W.W."/>
            <person name="Aquadro C.F."/>
            <person name="Ardell D.H."/>
            <person name="Arguello R."/>
            <person name="Artieri C.G."/>
            <person name="Barbash D.A."/>
            <person name="Barker D."/>
            <person name="Barsanti P."/>
            <person name="Batterham P."/>
            <person name="Batzoglou S."/>
            <person name="Begun D."/>
            <person name="Bhutkar A."/>
            <person name="Blanco E."/>
            <person name="Bosak S.A."/>
            <person name="Bradley R.K."/>
            <person name="Brand A.D."/>
            <person name="Brent M.R."/>
            <person name="Brooks A.N."/>
            <person name="Brown R.H."/>
            <person name="Butlin R.K."/>
            <person name="Caggese C."/>
            <person name="Calvi B.R."/>
            <person name="Bernardo de Carvalho A."/>
            <person name="Caspi A."/>
            <person name="Castrezana S."/>
            <person name="Celniker S.E."/>
            <person name="Chang J.L."/>
            <person name="Chapple C."/>
            <person name="Chatterji S."/>
            <person name="Chinwalla A."/>
            <person name="Civetta A."/>
            <person name="Clifton S.W."/>
            <person name="Comeron J.M."/>
            <person name="Costello J.C."/>
            <person name="Coyne J.A."/>
            <person name="Daub J."/>
            <person name="David R.G."/>
            <person name="Delcher A.L."/>
            <person name="Delehaunty K."/>
            <person name="Do C.B."/>
            <person name="Ebling H."/>
            <person name="Edwards K."/>
            <person name="Eickbush T."/>
            <person name="Evans J.D."/>
            <person name="Filipski A."/>
            <person name="Findeiss S."/>
            <person name="Freyhult E."/>
            <person name="Fulton L."/>
            <person name="Fulton R."/>
            <person name="Garcia A.C."/>
            <person name="Gardiner A."/>
            <person name="Garfield D.A."/>
            <person name="Garvin B.E."/>
            <person name="Gibson G."/>
            <person name="Gilbert D."/>
            <person name="Gnerre S."/>
            <person name="Godfrey J."/>
            <person name="Good R."/>
            <person name="Gotea V."/>
            <person name="Gravely B."/>
            <person name="Greenberg A.J."/>
            <person name="Griffiths-Jones S."/>
            <person name="Gross S."/>
            <person name="Guigo R."/>
            <person name="Gustafson E.A."/>
            <person name="Haerty W."/>
            <person name="Hahn M.W."/>
            <person name="Halligan D.L."/>
            <person name="Halpern A.L."/>
            <person name="Halter G.M."/>
            <person name="Han M.V."/>
            <person name="Heger A."/>
            <person name="Hillier L."/>
            <person name="Hinrichs A.S."/>
            <person name="Holmes I."/>
            <person name="Hoskins R.A."/>
            <person name="Hubisz M.J."/>
            <person name="Hultmark D."/>
            <person name="Huntley M.A."/>
            <person name="Jaffe D.B."/>
            <person name="Jagadeeshan S."/>
            <person name="Jeck W.R."/>
            <person name="Johnson J."/>
            <person name="Jones C.D."/>
            <person name="Jordan W.C."/>
            <person name="Karpen G.H."/>
            <person name="Kataoka E."/>
            <person name="Keightley P.D."/>
            <person name="Kheradpour P."/>
            <person name="Kirkness E.F."/>
            <person name="Koerich L.B."/>
            <person name="Kristiansen K."/>
            <person name="Kudrna D."/>
            <person name="Kulathinal R.J."/>
            <person name="Kumar S."/>
            <person name="Kwok R."/>
            <person name="Lander E."/>
            <person name="Langley C.H."/>
            <person name="Lapoint R."/>
            <person name="Lazzaro B.P."/>
            <person name="Lee S.J."/>
            <person name="Levesque L."/>
            <person name="Li R."/>
            <person name="Lin C.F."/>
            <person name="Lin M.F."/>
            <person name="Lindblad-Toh K."/>
            <person name="Llopart A."/>
            <person name="Long M."/>
            <person name="Low L."/>
            <person name="Lozovsky E."/>
            <person name="Lu J."/>
            <person name="Luo M."/>
            <person name="Machado C.A."/>
            <person name="Makalowski W."/>
            <person name="Marzo M."/>
            <person name="Matsuda M."/>
            <person name="Matzkin L."/>
            <person name="McAllister B."/>
            <person name="McBride C.S."/>
            <person name="McKernan B."/>
            <person name="McKernan K."/>
            <person name="Mendez-Lago M."/>
            <person name="Minx P."/>
            <person name="Mollenhauer M.U."/>
            <person name="Montooth K."/>
            <person name="Mount S.M."/>
            <person name="Mu X."/>
            <person name="Myers E."/>
            <person name="Negre B."/>
            <person name="Newfeld S."/>
            <person name="Nielsen R."/>
            <person name="Noor M.A."/>
            <person name="O'Grady P."/>
            <person name="Pachter L."/>
            <person name="Papaceit M."/>
            <person name="Parisi M.J."/>
            <person name="Parisi M."/>
            <person name="Parts L."/>
            <person name="Pedersen J.S."/>
            <person name="Pesole G."/>
            <person name="Phillippy A.M."/>
            <person name="Ponting C.P."/>
            <person name="Pop M."/>
            <person name="Porcelli D."/>
            <person name="Powell J.R."/>
            <person name="Prohaska S."/>
            <person name="Pruitt K."/>
            <person name="Puig M."/>
            <person name="Quesneville H."/>
            <person name="Ram K.R."/>
            <person name="Rand D."/>
            <person name="Rasmussen M.D."/>
            <person name="Reed L.K."/>
            <person name="Reenan R."/>
            <person name="Reily A."/>
            <person name="Remington K.A."/>
            <person name="Rieger T.T."/>
            <person name="Ritchie M.G."/>
            <person name="Robin C."/>
            <person name="Rogers Y.H."/>
            <person name="Rohde C."/>
            <person name="Rozas J."/>
            <person name="Rubenfield M.J."/>
            <person name="Ruiz A."/>
            <person name="Russo S."/>
            <person name="Salzberg S.L."/>
            <person name="Sanchez-Gracia A."/>
            <person name="Saranga D.J."/>
            <person name="Sato H."/>
            <person name="Schaeffer S.W."/>
            <person name="Schatz M.C."/>
            <person name="Schlenke T."/>
            <person name="Schwartz R."/>
            <person name="Segarra C."/>
            <person name="Singh R.S."/>
            <person name="Sirot L."/>
            <person name="Sirota M."/>
            <person name="Sisneros N.B."/>
            <person name="Smith C.D."/>
            <person name="Smith T.F."/>
            <person name="Spieth J."/>
            <person name="Stage D.E."/>
            <person name="Stark A."/>
            <person name="Stephan W."/>
            <person name="Strausberg R.L."/>
            <person name="Strempel S."/>
            <person name="Sturgill D."/>
            <person name="Sutton G."/>
            <person name="Sutton G.G."/>
            <person name="Tao W."/>
            <person name="Teichmann S."/>
            <person name="Tobari Y.N."/>
            <person name="Tomimura Y."/>
            <person name="Tsolas J.M."/>
            <person name="Valente V.L."/>
            <person name="Venter E."/>
            <person name="Venter J.C."/>
            <person name="Vicario S."/>
            <person name="Vieira F.G."/>
            <person name="Vilella A.J."/>
            <person name="Villasante A."/>
            <person name="Walenz B."/>
            <person name="Wang J."/>
            <person name="Wasserman M."/>
            <person name="Watts T."/>
            <person name="Wilson D."/>
            <person name="Wilson R.K."/>
            <person name="Wing R.A."/>
            <person name="Wolfner M.F."/>
            <person name="Wong A."/>
            <person name="Wong G.K."/>
            <person name="Wu C.I."/>
            <person name="Wu G."/>
            <person name="Yamamoto D."/>
            <person name="Yang H.P."/>
            <person name="Yang S.P."/>
            <person name="Yorke J.A."/>
            <person name="Yoshida K."/>
            <person name="Zdobnov E."/>
            <person name="Zhang P."/>
            <person name="Zhang Y."/>
            <person name="Zimin A.V."/>
            <person name="Baldwin J."/>
            <person name="Abdouelleil A."/>
            <person name="Abdulkadir J."/>
            <person name="Abebe A."/>
            <person name="Abera B."/>
            <person name="Abreu J."/>
            <person name="Acer S.C."/>
            <person name="Aftuck L."/>
            <person name="Alexander A."/>
            <person name="An P."/>
            <person name="Anderson E."/>
            <person name="Anderson S."/>
            <person name="Arachi H."/>
            <person name="Azer M."/>
            <person name="Bachantsang P."/>
            <person name="Barry A."/>
            <person name="Bayul T."/>
            <person name="Berlin A."/>
            <person name="Bessette D."/>
            <person name="Bloom T."/>
            <person name="Blye J."/>
            <person name="Boguslavskiy L."/>
            <person name="Bonnet C."/>
            <person name="Boukhgalter B."/>
            <person name="Bourzgui I."/>
            <person name="Brown A."/>
            <person name="Cahill P."/>
            <person name="Channer S."/>
            <person name="Cheshatsang Y."/>
            <person name="Chuda L."/>
            <person name="Citroen M."/>
            <person name="Collymore A."/>
            <person name="Cooke P."/>
            <person name="Costello M."/>
            <person name="D'Aco K."/>
            <person name="Daza R."/>
            <person name="De Haan G."/>
            <person name="DeGray S."/>
            <person name="DeMaso C."/>
            <person name="Dhargay N."/>
            <person name="Dooley K."/>
            <person name="Dooley E."/>
            <person name="Doricent M."/>
            <person name="Dorje P."/>
            <person name="Dorjee K."/>
            <person name="Dupes A."/>
            <person name="Elong R."/>
            <person name="Falk J."/>
            <person name="Farina A."/>
            <person name="Faro S."/>
            <person name="Ferguson D."/>
            <person name="Fisher S."/>
            <person name="Foley C.D."/>
            <person name="Franke A."/>
            <person name="Friedrich D."/>
            <person name="Gadbois L."/>
            <person name="Gearin G."/>
            <person name="Gearin C.R."/>
            <person name="Giannoukos G."/>
            <person name="Goode T."/>
            <person name="Graham J."/>
            <person name="Grandbois E."/>
            <person name="Grewal S."/>
            <person name="Gyaltsen K."/>
            <person name="Hafez N."/>
            <person name="Hagos B."/>
            <person name="Hall J."/>
            <person name="Henson C."/>
            <person name="Hollinger A."/>
            <person name="Honan T."/>
            <person name="Huard M.D."/>
            <person name="Hughes L."/>
            <person name="Hurhula B."/>
            <person name="Husby M.E."/>
            <person name="Kamat A."/>
            <person name="Kanga B."/>
            <person name="Kashin S."/>
            <person name="Khazanovich D."/>
            <person name="Kisner P."/>
            <person name="Lance K."/>
            <person name="Lara M."/>
            <person name="Lee W."/>
            <person name="Lennon N."/>
            <person name="Letendre F."/>
            <person name="LeVine R."/>
            <person name="Lipovsky A."/>
            <person name="Liu X."/>
            <person name="Liu J."/>
            <person name="Liu S."/>
            <person name="Lokyitsang T."/>
            <person name="Lokyitsang Y."/>
            <person name="Lubonja R."/>
            <person name="Lui A."/>
            <person name="MacDonald P."/>
            <person name="Magnisalis V."/>
            <person name="Maru K."/>
            <person name="Matthews C."/>
            <person name="McCusker W."/>
            <person name="McDonough S."/>
            <person name="Mehta T."/>
            <person name="Meldrim J."/>
            <person name="Meneus L."/>
            <person name="Mihai O."/>
            <person name="Mihalev A."/>
            <person name="Mihova T."/>
            <person name="Mittelman R."/>
            <person name="Mlenga V."/>
            <person name="Montmayeur A."/>
            <person name="Mulrain L."/>
            <person name="Navidi A."/>
            <person name="Naylor J."/>
            <person name="Negash T."/>
            <person name="Nguyen T."/>
            <person name="Nguyen N."/>
            <person name="Nicol R."/>
            <person name="Norbu C."/>
            <person name="Norbu N."/>
            <person name="Novod N."/>
            <person name="O'Neill B."/>
            <person name="Osman S."/>
            <person name="Markiewicz E."/>
            <person name="Oyono O.L."/>
            <person name="Patti C."/>
            <person name="Phunkhang P."/>
            <person name="Pierre F."/>
            <person name="Priest M."/>
            <person name="Raghuraman S."/>
            <person name="Rege F."/>
            <person name="Reyes R."/>
            <person name="Rise C."/>
            <person name="Rogov P."/>
            <person name="Ross K."/>
            <person name="Ryan E."/>
            <person name="Settipalli S."/>
            <person name="Shea T."/>
            <person name="Sherpa N."/>
            <person name="Shi L."/>
            <person name="Shih D."/>
            <person name="Sparrow T."/>
            <person name="Spaulding J."/>
            <person name="Stalker J."/>
            <person name="Stange-Thomann N."/>
            <person name="Stavropoulos S."/>
            <person name="Stone C."/>
            <person name="Strader C."/>
            <person name="Tesfaye S."/>
            <person name="Thomson T."/>
            <person name="Thoulutsang Y."/>
            <person name="Thoulutsang D."/>
            <person name="Topham K."/>
            <person name="Topping I."/>
            <person name="Tsamla T."/>
            <person name="Vassiliev H."/>
            <person name="Vo A."/>
            <person name="Wangchuk T."/>
            <person name="Wangdi T."/>
            <person name="Weiand M."/>
            <person name="Wilkinson J."/>
            <person name="Wilson A."/>
            <person name="Yadav S."/>
            <person name="Young G."/>
            <person name="Yu Q."/>
            <person name="Zembek L."/>
            <person name="Zhong D."/>
            <person name="Zimmer A."/>
            <person name="Zwirko Z."/>
            <person name="Jaffe D.B."/>
            <person name="Alvarez P."/>
            <person name="Brockman W."/>
            <person name="Butler J."/>
            <person name="Chin C."/>
            <person name="Gnerre S."/>
            <person name="Grabherr M."/>
            <person name="Kleber M."/>
            <person name="Mauceli E."/>
            <person name="MacCallum I."/>
        </authorList>
    </citation>
    <scope>NUCLEOTIDE SEQUENCE [LARGE SCALE GENOMIC DNA]</scope>
    <source>
        <strain evidence="3">MSH-3 / Tucson 14011-0111.49</strain>
    </source>
</reference>
<evidence type="ECO:0000313" key="3">
    <source>
        <dbReference type="Proteomes" id="UP000008744"/>
    </source>
</evidence>
<gene>
    <name evidence="2" type="primary">Dper\GL21277</name>
    <name evidence="2" type="ORF">Dper_GL21277</name>
</gene>
<organism evidence="3">
    <name type="scientific">Drosophila persimilis</name>
    <name type="common">Fruit fly</name>
    <dbReference type="NCBI Taxonomy" id="7234"/>
    <lineage>
        <taxon>Eukaryota</taxon>
        <taxon>Metazoa</taxon>
        <taxon>Ecdysozoa</taxon>
        <taxon>Arthropoda</taxon>
        <taxon>Hexapoda</taxon>
        <taxon>Insecta</taxon>
        <taxon>Pterygota</taxon>
        <taxon>Neoptera</taxon>
        <taxon>Endopterygota</taxon>
        <taxon>Diptera</taxon>
        <taxon>Brachycera</taxon>
        <taxon>Muscomorpha</taxon>
        <taxon>Ephydroidea</taxon>
        <taxon>Drosophilidae</taxon>
        <taxon>Drosophila</taxon>
        <taxon>Sophophora</taxon>
    </lineage>
</organism>
<dbReference type="AlphaFoldDB" id="B4HCF6"/>
<accession>B4HCF6</accession>
<dbReference type="EMBL" id="CH479323">
    <property type="protein sequence ID" value="EDW26669.1"/>
    <property type="molecule type" value="Genomic_DNA"/>
</dbReference>
<dbReference type="HOGENOM" id="CLU_2608554_0_0_1"/>
<keyword evidence="3" id="KW-1185">Reference proteome</keyword>
<protein>
    <submittedName>
        <fullName evidence="2">GL21277</fullName>
    </submittedName>
</protein>
<proteinExistence type="predicted"/>
<dbReference type="Proteomes" id="UP000008744">
    <property type="component" value="Unassembled WGS sequence"/>
</dbReference>
<evidence type="ECO:0000256" key="1">
    <source>
        <dbReference type="SAM" id="MobiDB-lite"/>
    </source>
</evidence>
<sequence length="79" mass="8763">MKGLKEPKDTATRKAAKKDTLLAGWLAGWWLLLQLPNKYSNNNKAGIQPGNKKPPPRASTTQPQPQPQPQPQSHPQKES</sequence>